<keyword evidence="12" id="KW-1185">Reference proteome</keyword>
<evidence type="ECO:0000313" key="12">
    <source>
        <dbReference type="Proteomes" id="UP000237968"/>
    </source>
</evidence>
<sequence>MLLGFTLGPAEIAVIVLIVVLIFGPSKLPQLGSSVGKMLRGFKKEMKSMNEEDAASDDDAALPRPKPGEIDVTPANEKKSASS</sequence>
<keyword evidence="5 9" id="KW-0653">Protein transport</keyword>
<dbReference type="InterPro" id="IPR003369">
    <property type="entry name" value="TatA/B/E"/>
</dbReference>
<evidence type="ECO:0000256" key="1">
    <source>
        <dbReference type="ARBA" id="ARBA00004162"/>
    </source>
</evidence>
<dbReference type="GO" id="GO:0043953">
    <property type="term" value="P:protein transport by the Tat complex"/>
    <property type="evidence" value="ECO:0007669"/>
    <property type="project" value="UniProtKB-UniRule"/>
</dbReference>
<dbReference type="PANTHER" id="PTHR42982">
    <property type="entry name" value="SEC-INDEPENDENT PROTEIN TRANSLOCASE PROTEIN TATA"/>
    <property type="match status" value="1"/>
</dbReference>
<protein>
    <recommendedName>
        <fullName evidence="9">Sec-independent protein translocase protein TatA</fullName>
    </recommendedName>
</protein>
<keyword evidence="6 9" id="KW-1133">Transmembrane helix</keyword>
<comment type="subunit">
    <text evidence="9">Forms a complex with TatC.</text>
</comment>
<keyword evidence="7 9" id="KW-0811">Translocation</keyword>
<dbReference type="HAMAP" id="MF_00236">
    <property type="entry name" value="TatA_E"/>
    <property type="match status" value="1"/>
</dbReference>
<organism evidence="11 12">
    <name type="scientific">Enhygromyxa salina</name>
    <dbReference type="NCBI Taxonomy" id="215803"/>
    <lineage>
        <taxon>Bacteria</taxon>
        <taxon>Pseudomonadati</taxon>
        <taxon>Myxococcota</taxon>
        <taxon>Polyangia</taxon>
        <taxon>Nannocystales</taxon>
        <taxon>Nannocystaceae</taxon>
        <taxon>Enhygromyxa</taxon>
    </lineage>
</organism>
<evidence type="ECO:0000256" key="10">
    <source>
        <dbReference type="SAM" id="MobiDB-lite"/>
    </source>
</evidence>
<comment type="function">
    <text evidence="9">Part of the twin-arginine translocation (Tat) system that transports large folded proteins containing a characteristic twin-arginine motif in their signal peptide across membranes. TatA could form the protein-conducting channel of the Tat system.</text>
</comment>
<dbReference type="Pfam" id="PF02416">
    <property type="entry name" value="TatA_B_E"/>
    <property type="match status" value="1"/>
</dbReference>
<comment type="caution">
    <text evidence="11">The sequence shown here is derived from an EMBL/GenBank/DDBJ whole genome shotgun (WGS) entry which is preliminary data.</text>
</comment>
<gene>
    <name evidence="11" type="primary">tatAy</name>
    <name evidence="9" type="synonym">tatA</name>
    <name evidence="11" type="ORF">ENSA5_65530</name>
</gene>
<dbReference type="PANTHER" id="PTHR42982:SF1">
    <property type="entry name" value="SEC-INDEPENDENT PROTEIN TRANSLOCASE PROTEIN TATA"/>
    <property type="match status" value="1"/>
</dbReference>
<dbReference type="NCBIfam" id="TIGR01411">
    <property type="entry name" value="tatAE"/>
    <property type="match status" value="1"/>
</dbReference>
<evidence type="ECO:0000256" key="8">
    <source>
        <dbReference type="ARBA" id="ARBA00023136"/>
    </source>
</evidence>
<proteinExistence type="inferred from homology"/>
<dbReference type="EMBL" id="PVNK01000283">
    <property type="protein sequence ID" value="PRP90356.1"/>
    <property type="molecule type" value="Genomic_DNA"/>
</dbReference>
<dbReference type="GO" id="GO:0008320">
    <property type="term" value="F:protein transmembrane transporter activity"/>
    <property type="evidence" value="ECO:0007669"/>
    <property type="project" value="UniProtKB-UniRule"/>
</dbReference>
<reference evidence="11 12" key="1">
    <citation type="submission" date="2018-03" db="EMBL/GenBank/DDBJ databases">
        <title>Draft Genome Sequences of the Obligatory Marine Myxobacteria Enhygromyxa salina SWB005.</title>
        <authorList>
            <person name="Poehlein A."/>
            <person name="Moghaddam J.A."/>
            <person name="Harms H."/>
            <person name="Alanjari M."/>
            <person name="Koenig G.M."/>
            <person name="Daniel R."/>
            <person name="Schaeberle T.F."/>
        </authorList>
    </citation>
    <scope>NUCLEOTIDE SEQUENCE [LARGE SCALE GENOMIC DNA]</scope>
    <source>
        <strain evidence="11 12">SWB005</strain>
    </source>
</reference>
<evidence type="ECO:0000256" key="6">
    <source>
        <dbReference type="ARBA" id="ARBA00022989"/>
    </source>
</evidence>
<keyword evidence="8 9" id="KW-0472">Membrane</keyword>
<evidence type="ECO:0000256" key="4">
    <source>
        <dbReference type="ARBA" id="ARBA00022692"/>
    </source>
</evidence>
<comment type="similarity">
    <text evidence="9">Belongs to the TatA/E family.</text>
</comment>
<evidence type="ECO:0000256" key="9">
    <source>
        <dbReference type="HAMAP-Rule" id="MF_00236"/>
    </source>
</evidence>
<feature type="region of interest" description="Disordered" evidence="10">
    <location>
        <begin position="47"/>
        <end position="83"/>
    </location>
</feature>
<dbReference type="GO" id="GO:0033281">
    <property type="term" value="C:TAT protein transport complex"/>
    <property type="evidence" value="ECO:0007669"/>
    <property type="project" value="UniProtKB-UniRule"/>
</dbReference>
<evidence type="ECO:0000256" key="3">
    <source>
        <dbReference type="ARBA" id="ARBA00022475"/>
    </source>
</evidence>
<feature type="compositionally biased region" description="Acidic residues" evidence="10">
    <location>
        <begin position="51"/>
        <end position="60"/>
    </location>
</feature>
<keyword evidence="2 9" id="KW-0813">Transport</keyword>
<evidence type="ECO:0000256" key="5">
    <source>
        <dbReference type="ARBA" id="ARBA00022927"/>
    </source>
</evidence>
<evidence type="ECO:0000256" key="2">
    <source>
        <dbReference type="ARBA" id="ARBA00022448"/>
    </source>
</evidence>
<keyword evidence="4 9" id="KW-0812">Transmembrane</keyword>
<dbReference type="Gene3D" id="1.20.5.3310">
    <property type="match status" value="1"/>
</dbReference>
<accession>A0A2S9XBY0</accession>
<dbReference type="AlphaFoldDB" id="A0A2S9XBY0"/>
<evidence type="ECO:0000256" key="7">
    <source>
        <dbReference type="ARBA" id="ARBA00023010"/>
    </source>
</evidence>
<feature type="transmembrane region" description="Helical" evidence="9">
    <location>
        <begin position="6"/>
        <end position="24"/>
    </location>
</feature>
<dbReference type="Proteomes" id="UP000237968">
    <property type="component" value="Unassembled WGS sequence"/>
</dbReference>
<comment type="subcellular location">
    <subcellularLocation>
        <location evidence="1 9">Cell membrane</location>
        <topology evidence="1 9">Single-pass membrane protein</topology>
    </subcellularLocation>
</comment>
<name>A0A2S9XBY0_9BACT</name>
<dbReference type="InterPro" id="IPR006312">
    <property type="entry name" value="TatA/E"/>
</dbReference>
<evidence type="ECO:0000313" key="11">
    <source>
        <dbReference type="EMBL" id="PRP90356.1"/>
    </source>
</evidence>
<keyword evidence="3 9" id="KW-1003">Cell membrane</keyword>
<dbReference type="OrthoDB" id="9813726at2"/>
<dbReference type="RefSeq" id="WP_106395709.1">
    <property type="nucleotide sequence ID" value="NZ_PVNK01000283.1"/>
</dbReference>